<dbReference type="AlphaFoldDB" id="A0A0R3R9W7"/>
<name>A0A0R3R9W7_9BILA</name>
<evidence type="ECO:0000313" key="1">
    <source>
        <dbReference type="EMBL" id="VDO51135.1"/>
    </source>
</evidence>
<evidence type="ECO:0000313" key="3">
    <source>
        <dbReference type="WBParaSite" id="BTMF_0001683001-mRNA-1"/>
    </source>
</evidence>
<keyword evidence="2" id="KW-1185">Reference proteome</keyword>
<dbReference type="EMBL" id="UZAG01021638">
    <property type="protein sequence ID" value="VDO51135.1"/>
    <property type="molecule type" value="Genomic_DNA"/>
</dbReference>
<proteinExistence type="predicted"/>
<organism evidence="3">
    <name type="scientific">Brugia timori</name>
    <dbReference type="NCBI Taxonomy" id="42155"/>
    <lineage>
        <taxon>Eukaryota</taxon>
        <taxon>Metazoa</taxon>
        <taxon>Ecdysozoa</taxon>
        <taxon>Nematoda</taxon>
        <taxon>Chromadorea</taxon>
        <taxon>Rhabditida</taxon>
        <taxon>Spirurina</taxon>
        <taxon>Spiruromorpha</taxon>
        <taxon>Filarioidea</taxon>
        <taxon>Onchocercidae</taxon>
        <taxon>Brugia</taxon>
    </lineage>
</organism>
<gene>
    <name evidence="1" type="ORF">BTMF_LOCUS14803</name>
</gene>
<accession>A0A0R3R9W7</accession>
<sequence length="40" mass="4833">MNNLNFLREEPPLNWLDYFVDRKKFGKFLEAERSGKNNSD</sequence>
<dbReference type="STRING" id="42155.A0A0R3R9W7"/>
<reference evidence="3" key="1">
    <citation type="submission" date="2017-02" db="UniProtKB">
        <authorList>
            <consortium name="WormBaseParasite"/>
        </authorList>
    </citation>
    <scope>IDENTIFICATION</scope>
</reference>
<dbReference type="Proteomes" id="UP000280834">
    <property type="component" value="Unassembled WGS sequence"/>
</dbReference>
<protein>
    <submittedName>
        <fullName evidence="1 3">Uncharacterized protein</fullName>
    </submittedName>
</protein>
<dbReference type="WBParaSite" id="BTMF_0001683001-mRNA-1">
    <property type="protein sequence ID" value="BTMF_0001683001-mRNA-1"/>
    <property type="gene ID" value="BTMF_0001683001"/>
</dbReference>
<evidence type="ECO:0000313" key="2">
    <source>
        <dbReference type="Proteomes" id="UP000280834"/>
    </source>
</evidence>
<reference evidence="1 2" key="2">
    <citation type="submission" date="2018-11" db="EMBL/GenBank/DDBJ databases">
        <authorList>
            <consortium name="Pathogen Informatics"/>
        </authorList>
    </citation>
    <scope>NUCLEOTIDE SEQUENCE [LARGE SCALE GENOMIC DNA]</scope>
</reference>